<dbReference type="Proteomes" id="UP000260644">
    <property type="component" value="Unassembled WGS sequence"/>
</dbReference>
<protein>
    <submittedName>
        <fullName evidence="2">DUF4184 family protein</fullName>
    </submittedName>
</protein>
<evidence type="ECO:0000256" key="1">
    <source>
        <dbReference type="SAM" id="Phobius"/>
    </source>
</evidence>
<evidence type="ECO:0000313" key="2">
    <source>
        <dbReference type="EMBL" id="RFS22730.1"/>
    </source>
</evidence>
<keyword evidence="1" id="KW-0472">Membrane</keyword>
<keyword evidence="3" id="KW-1185">Reference proteome</keyword>
<dbReference type="AlphaFoldDB" id="A0A3E1YAI9"/>
<feature type="transmembrane region" description="Helical" evidence="1">
    <location>
        <begin position="106"/>
        <end position="123"/>
    </location>
</feature>
<keyword evidence="1" id="KW-0812">Transmembrane</keyword>
<comment type="caution">
    <text evidence="2">The sequence shown here is derived from an EMBL/GenBank/DDBJ whole genome shotgun (WGS) entry which is preliminary data.</text>
</comment>
<keyword evidence="1" id="KW-1133">Transmembrane helix</keyword>
<reference evidence="2 3" key="1">
    <citation type="submission" date="2018-07" db="EMBL/GenBank/DDBJ databases">
        <title>Chitinophaga K2CV101002-2 sp. nov., isolated from a monsoon evergreen broad-leaved forest soil.</title>
        <authorList>
            <person name="Lv Y."/>
        </authorList>
    </citation>
    <scope>NUCLEOTIDE SEQUENCE [LARGE SCALE GENOMIC DNA]</scope>
    <source>
        <strain evidence="2 3">GDMCC 1.1288</strain>
    </source>
</reference>
<evidence type="ECO:0000313" key="3">
    <source>
        <dbReference type="Proteomes" id="UP000260644"/>
    </source>
</evidence>
<feature type="transmembrane region" description="Helical" evidence="1">
    <location>
        <begin position="52"/>
        <end position="70"/>
    </location>
</feature>
<name>A0A3E1YAI9_9BACT</name>
<dbReference type="EMBL" id="QPMM01000006">
    <property type="protein sequence ID" value="RFS22730.1"/>
    <property type="molecule type" value="Genomic_DNA"/>
</dbReference>
<accession>A0A3E1YAI9</accession>
<feature type="transmembrane region" description="Helical" evidence="1">
    <location>
        <begin position="21"/>
        <end position="40"/>
    </location>
</feature>
<proteinExistence type="predicted"/>
<organism evidence="2 3">
    <name type="scientific">Chitinophaga silvatica</name>
    <dbReference type="NCBI Taxonomy" id="2282649"/>
    <lineage>
        <taxon>Bacteria</taxon>
        <taxon>Pseudomonadati</taxon>
        <taxon>Bacteroidota</taxon>
        <taxon>Chitinophagia</taxon>
        <taxon>Chitinophagales</taxon>
        <taxon>Chitinophagaceae</taxon>
        <taxon>Chitinophaga</taxon>
    </lineage>
</organism>
<dbReference type="InterPro" id="IPR025238">
    <property type="entry name" value="DUF4184"/>
</dbReference>
<dbReference type="Pfam" id="PF13803">
    <property type="entry name" value="DUF4184"/>
    <property type="match status" value="1"/>
</dbReference>
<feature type="transmembrane region" description="Helical" evidence="1">
    <location>
        <begin position="219"/>
        <end position="240"/>
    </location>
</feature>
<feature type="transmembrane region" description="Helical" evidence="1">
    <location>
        <begin position="154"/>
        <end position="173"/>
    </location>
</feature>
<dbReference type="RefSeq" id="WP_116976123.1">
    <property type="nucleotide sequence ID" value="NZ_QPMM01000006.1"/>
</dbReference>
<dbReference type="OrthoDB" id="8481923at2"/>
<feature type="transmembrane region" description="Helical" evidence="1">
    <location>
        <begin position="185"/>
        <end position="207"/>
    </location>
</feature>
<sequence length="249" mass="28740">MPFTISHAAIVSPFSTTTNKYLSATGLIIGSMVPDFLYFIFLNPYFSAGHTWWGIFVYDVPVGILLAYIYHYGFKQALSYYLPFIWGKRLYQYNSFKWHQYFKSNYLVVISSIILGVFTHFFLDAFTHEKGFFVQLLPILERTSYIQGHPIQNWYLMQYLTSIIGLLVLYWYYMKIPGTQDAATASISGKIIFWGSATLISGIILLLNEYFHPIPCKGMDYLATILGGFFYGLLINILIFRKKTAIKIS</sequence>
<gene>
    <name evidence="2" type="ORF">DVR12_13125</name>
</gene>